<evidence type="ECO:0000313" key="3">
    <source>
        <dbReference type="EMBL" id="UWM53311.1"/>
    </source>
</evidence>
<keyword evidence="4" id="KW-1185">Reference proteome</keyword>
<dbReference type="InterPro" id="IPR020904">
    <property type="entry name" value="Sc_DH/Rdtase_CS"/>
</dbReference>
<dbReference type="CDD" id="cd05233">
    <property type="entry name" value="SDR_c"/>
    <property type="match status" value="1"/>
</dbReference>
<accession>A0A9E7U783</accession>
<dbReference type="GO" id="GO:0016491">
    <property type="term" value="F:oxidoreductase activity"/>
    <property type="evidence" value="ECO:0007669"/>
    <property type="project" value="UniProtKB-KW"/>
</dbReference>
<dbReference type="Gene3D" id="3.40.50.720">
    <property type="entry name" value="NAD(P)-binding Rossmann-like Domain"/>
    <property type="match status" value="1"/>
</dbReference>
<dbReference type="PROSITE" id="PS00061">
    <property type="entry name" value="ADH_SHORT"/>
    <property type="match status" value="1"/>
</dbReference>
<dbReference type="RefSeq" id="WP_260592305.1">
    <property type="nucleotide sequence ID" value="NZ_CP104003.1"/>
</dbReference>
<evidence type="ECO:0000313" key="4">
    <source>
        <dbReference type="Proteomes" id="UP001057580"/>
    </source>
</evidence>
<dbReference type="InterPro" id="IPR002347">
    <property type="entry name" value="SDR_fam"/>
</dbReference>
<dbReference type="KEGG" id="ssai:N0B31_14315"/>
<dbReference type="AlphaFoldDB" id="A0A9E7U783"/>
<keyword evidence="2" id="KW-0560">Oxidoreductase</keyword>
<evidence type="ECO:0000256" key="2">
    <source>
        <dbReference type="ARBA" id="ARBA00023002"/>
    </source>
</evidence>
<gene>
    <name evidence="3" type="ORF">N0B31_14315</name>
</gene>
<organism evidence="3 4">
    <name type="scientific">Salinirubellus salinus</name>
    <dbReference type="NCBI Taxonomy" id="1364945"/>
    <lineage>
        <taxon>Archaea</taxon>
        <taxon>Methanobacteriati</taxon>
        <taxon>Methanobacteriota</taxon>
        <taxon>Stenosarchaea group</taxon>
        <taxon>Halobacteria</taxon>
        <taxon>Halobacteriales</taxon>
        <taxon>Natronomonadaceae</taxon>
        <taxon>Salinirubellus</taxon>
    </lineage>
</organism>
<dbReference type="PANTHER" id="PTHR43639:SF1">
    <property type="entry name" value="SHORT-CHAIN DEHYDROGENASE_REDUCTASE FAMILY PROTEIN"/>
    <property type="match status" value="1"/>
</dbReference>
<dbReference type="NCBIfam" id="NF005559">
    <property type="entry name" value="PRK07231.1"/>
    <property type="match status" value="1"/>
</dbReference>
<dbReference type="Proteomes" id="UP001057580">
    <property type="component" value="Chromosome"/>
</dbReference>
<dbReference type="PRINTS" id="PR00080">
    <property type="entry name" value="SDRFAMILY"/>
</dbReference>
<dbReference type="GeneID" id="74943619"/>
<name>A0A9E7U783_9EURY</name>
<sequence length="259" mass="27431">MGDLDDTVAFVTGASGGIGRAIALEFAAEGARVALAARGDGIHETAAAFEDESRALPVRTDVTDETSVADAVERTVETFGGLDCLVNNAGIAGPTAPVEEVTVEEWERTMDVNVTGMFRCVKHAASHLRASDRGSVVNVASISGKRPLADRTPYTTSKMAVVGFTRTLAFEFGGDDVTVNAVCPGATRGDRIDRVIERQAERRGLSFEDAKRAVFTDDTALGRLTDPEAVAEMVGYLASEKGRNVTAQDINVDGGTVWY</sequence>
<comment type="similarity">
    <text evidence="1">Belongs to the short-chain dehydrogenases/reductases (SDR) family.</text>
</comment>
<dbReference type="NCBIfam" id="NF009466">
    <property type="entry name" value="PRK12826.1-2"/>
    <property type="match status" value="1"/>
</dbReference>
<dbReference type="InterPro" id="IPR036291">
    <property type="entry name" value="NAD(P)-bd_dom_sf"/>
</dbReference>
<dbReference type="Pfam" id="PF13561">
    <property type="entry name" value="adh_short_C2"/>
    <property type="match status" value="1"/>
</dbReference>
<dbReference type="FunFam" id="3.40.50.720:FF:000084">
    <property type="entry name" value="Short-chain dehydrogenase reductase"/>
    <property type="match status" value="1"/>
</dbReference>
<evidence type="ECO:0000256" key="1">
    <source>
        <dbReference type="ARBA" id="ARBA00006484"/>
    </source>
</evidence>
<dbReference type="PRINTS" id="PR00081">
    <property type="entry name" value="GDHRDH"/>
</dbReference>
<protein>
    <submittedName>
        <fullName evidence="3">SDR family oxidoreductase</fullName>
    </submittedName>
</protein>
<dbReference type="EMBL" id="CP104003">
    <property type="protein sequence ID" value="UWM53311.1"/>
    <property type="molecule type" value="Genomic_DNA"/>
</dbReference>
<proteinExistence type="inferred from homology"/>
<dbReference type="PANTHER" id="PTHR43639">
    <property type="entry name" value="OXIDOREDUCTASE, SHORT-CHAIN DEHYDROGENASE/REDUCTASE FAMILY (AFU_ORTHOLOGUE AFUA_5G02870)"/>
    <property type="match status" value="1"/>
</dbReference>
<reference evidence="3" key="1">
    <citation type="submission" date="2022-09" db="EMBL/GenBank/DDBJ databases">
        <title>Diverse halophilic archaea isolated from saline environments.</title>
        <authorList>
            <person name="Cui H.-L."/>
        </authorList>
    </citation>
    <scope>NUCLEOTIDE SEQUENCE</scope>
    <source>
        <strain evidence="3">ZS-35-S2</strain>
    </source>
</reference>
<dbReference type="SUPFAM" id="SSF51735">
    <property type="entry name" value="NAD(P)-binding Rossmann-fold domains"/>
    <property type="match status" value="1"/>
</dbReference>